<evidence type="ECO:0008006" key="4">
    <source>
        <dbReference type="Google" id="ProtNLM"/>
    </source>
</evidence>
<protein>
    <recommendedName>
        <fullName evidence="4">Ankyrin repeat protein</fullName>
    </recommendedName>
</protein>
<name>A0ABR3YMI9_9PEZI</name>
<accession>A0ABR3YMI9</accession>
<evidence type="ECO:0000313" key="3">
    <source>
        <dbReference type="Proteomes" id="UP001583280"/>
    </source>
</evidence>
<gene>
    <name evidence="2" type="ORF">Cpir12675_005797</name>
</gene>
<dbReference type="Gene3D" id="1.25.40.20">
    <property type="entry name" value="Ankyrin repeat-containing domain"/>
    <property type="match status" value="1"/>
</dbReference>
<dbReference type="SMART" id="SM00248">
    <property type="entry name" value="ANK"/>
    <property type="match status" value="1"/>
</dbReference>
<proteinExistence type="predicted"/>
<evidence type="ECO:0000313" key="2">
    <source>
        <dbReference type="EMBL" id="KAL1889397.1"/>
    </source>
</evidence>
<evidence type="ECO:0000256" key="1">
    <source>
        <dbReference type="PROSITE-ProRule" id="PRU00023"/>
    </source>
</evidence>
<dbReference type="SUPFAM" id="SSF48403">
    <property type="entry name" value="Ankyrin repeat"/>
    <property type="match status" value="1"/>
</dbReference>
<sequence>MTIELSRTAGNTPLILACHFGRPEIIEELVQARANQFALNRAGNNILHEIISYPLPKSPMLCALLDIFDQKLLRELLKQRNHVESGSFTPVHIAFQSLQQICPSNPRNGTRRLFKSEWTQDCIPRFVSLFLSYLSEHFSELKILDASDDTVLHGPIAQSSWRLIDQLAAFRPQLLVRENACGKTPAEAALMKRYAATFVASKSSLESFAFPKNNKKLVYGVRQLLTKPSGWTATVEEKERIWFQAMHVCNSQARTTKMLHLHGSRVQRIWLRESYDADQLA</sequence>
<dbReference type="InterPro" id="IPR002110">
    <property type="entry name" value="Ankyrin_rpt"/>
</dbReference>
<dbReference type="InterPro" id="IPR036770">
    <property type="entry name" value="Ankyrin_rpt-contain_sf"/>
</dbReference>
<dbReference type="PROSITE" id="PS50088">
    <property type="entry name" value="ANK_REPEAT"/>
    <property type="match status" value="1"/>
</dbReference>
<reference evidence="2 3" key="1">
    <citation type="journal article" date="2024" name="IMA Fungus">
        <title>IMA Genome - F19 : A genome assembly and annotation guide to empower mycologists, including annotated draft genome sequences of Ceratocystis pirilliformis, Diaporthe australafricana, Fusarium ophioides, Paecilomyces lecythidis, and Sporothrix stenoceras.</title>
        <authorList>
            <person name="Aylward J."/>
            <person name="Wilson A.M."/>
            <person name="Visagie C.M."/>
            <person name="Spraker J."/>
            <person name="Barnes I."/>
            <person name="Buitendag C."/>
            <person name="Ceriani C."/>
            <person name="Del Mar Angel L."/>
            <person name="du Plessis D."/>
            <person name="Fuchs T."/>
            <person name="Gasser K."/>
            <person name="Kramer D."/>
            <person name="Li W."/>
            <person name="Munsamy K."/>
            <person name="Piso A."/>
            <person name="Price J.L."/>
            <person name="Sonnekus B."/>
            <person name="Thomas C."/>
            <person name="van der Nest A."/>
            <person name="van Dijk A."/>
            <person name="van Heerden A."/>
            <person name="van Vuuren N."/>
            <person name="Yilmaz N."/>
            <person name="Duong T.A."/>
            <person name="van der Merwe N.A."/>
            <person name="Wingfield M.J."/>
            <person name="Wingfield B.D."/>
        </authorList>
    </citation>
    <scope>NUCLEOTIDE SEQUENCE [LARGE SCALE GENOMIC DNA]</scope>
    <source>
        <strain evidence="2 3">CMW 12675</strain>
    </source>
</reference>
<feature type="repeat" description="ANK" evidence="1">
    <location>
        <begin position="9"/>
        <end position="41"/>
    </location>
</feature>
<keyword evidence="3" id="KW-1185">Reference proteome</keyword>
<comment type="caution">
    <text evidence="2">The sequence shown here is derived from an EMBL/GenBank/DDBJ whole genome shotgun (WGS) entry which is preliminary data.</text>
</comment>
<dbReference type="Proteomes" id="UP001583280">
    <property type="component" value="Unassembled WGS sequence"/>
</dbReference>
<keyword evidence="1" id="KW-0040">ANK repeat</keyword>
<dbReference type="PROSITE" id="PS51257">
    <property type="entry name" value="PROKAR_LIPOPROTEIN"/>
    <property type="match status" value="1"/>
</dbReference>
<dbReference type="Pfam" id="PF00023">
    <property type="entry name" value="Ank"/>
    <property type="match status" value="1"/>
</dbReference>
<organism evidence="2 3">
    <name type="scientific">Ceratocystis pirilliformis</name>
    <dbReference type="NCBI Taxonomy" id="259994"/>
    <lineage>
        <taxon>Eukaryota</taxon>
        <taxon>Fungi</taxon>
        <taxon>Dikarya</taxon>
        <taxon>Ascomycota</taxon>
        <taxon>Pezizomycotina</taxon>
        <taxon>Sordariomycetes</taxon>
        <taxon>Hypocreomycetidae</taxon>
        <taxon>Microascales</taxon>
        <taxon>Ceratocystidaceae</taxon>
        <taxon>Ceratocystis</taxon>
    </lineage>
</organism>
<dbReference type="EMBL" id="JAWDJO010000217">
    <property type="protein sequence ID" value="KAL1889397.1"/>
    <property type="molecule type" value="Genomic_DNA"/>
</dbReference>